<dbReference type="Pfam" id="PF00249">
    <property type="entry name" value="Myb_DNA-binding"/>
    <property type="match status" value="1"/>
</dbReference>
<accession>A0A8S9WVQ0</accession>
<dbReference type="EMBL" id="WIXP02000014">
    <property type="protein sequence ID" value="KAF6200294.1"/>
    <property type="molecule type" value="Genomic_DNA"/>
</dbReference>
<dbReference type="PROSITE" id="PS50090">
    <property type="entry name" value="MYB_LIKE"/>
    <property type="match status" value="2"/>
</dbReference>
<dbReference type="AlphaFoldDB" id="A0A8S9WVQ0"/>
<protein>
    <recommendedName>
        <fullName evidence="10">Myb-like domain-containing protein</fullName>
    </recommendedName>
</protein>
<keyword evidence="4" id="KW-0804">Transcription</keyword>
<comment type="caution">
    <text evidence="8">The sequence shown here is derived from an EMBL/GenBank/DDBJ whole genome shotgun (WGS) entry which is preliminary data.</text>
</comment>
<dbReference type="InterPro" id="IPR001005">
    <property type="entry name" value="SANT/Myb"/>
</dbReference>
<dbReference type="GO" id="GO:0001006">
    <property type="term" value="F:RNA polymerase III type 3 promoter sequence-specific DNA binding"/>
    <property type="evidence" value="ECO:0007669"/>
    <property type="project" value="TreeGrafter"/>
</dbReference>
<evidence type="ECO:0008006" key="10">
    <source>
        <dbReference type="Google" id="ProtNLM"/>
    </source>
</evidence>
<evidence type="ECO:0000256" key="2">
    <source>
        <dbReference type="ARBA" id="ARBA00023015"/>
    </source>
</evidence>
<evidence type="ECO:0000313" key="8">
    <source>
        <dbReference type="EMBL" id="KAF6200294.1"/>
    </source>
</evidence>
<dbReference type="Gene3D" id="1.10.10.60">
    <property type="entry name" value="Homeodomain-like"/>
    <property type="match status" value="3"/>
</dbReference>
<dbReference type="PANTHER" id="PTHR46621">
    <property type="entry name" value="SNRNA-ACTIVATING PROTEIN COMPLEX SUBUNIT 4"/>
    <property type="match status" value="1"/>
</dbReference>
<organism evidence="8 9">
    <name type="scientific">Apolygus lucorum</name>
    <name type="common">Small green plant bug</name>
    <name type="synonym">Lygocoris lucorum</name>
    <dbReference type="NCBI Taxonomy" id="248454"/>
    <lineage>
        <taxon>Eukaryota</taxon>
        <taxon>Metazoa</taxon>
        <taxon>Ecdysozoa</taxon>
        <taxon>Arthropoda</taxon>
        <taxon>Hexapoda</taxon>
        <taxon>Insecta</taxon>
        <taxon>Pterygota</taxon>
        <taxon>Neoptera</taxon>
        <taxon>Paraneoptera</taxon>
        <taxon>Hemiptera</taxon>
        <taxon>Heteroptera</taxon>
        <taxon>Panheteroptera</taxon>
        <taxon>Cimicomorpha</taxon>
        <taxon>Miridae</taxon>
        <taxon>Mirini</taxon>
        <taxon>Apolygus</taxon>
    </lineage>
</organism>
<dbReference type="PANTHER" id="PTHR46621:SF1">
    <property type="entry name" value="SNRNA-ACTIVATING PROTEIN COMPLEX SUBUNIT 4"/>
    <property type="match status" value="1"/>
</dbReference>
<feature type="domain" description="HTH myb-type" evidence="7">
    <location>
        <begin position="334"/>
        <end position="387"/>
    </location>
</feature>
<feature type="domain" description="HTH myb-type" evidence="7">
    <location>
        <begin position="280"/>
        <end position="333"/>
    </location>
</feature>
<dbReference type="GO" id="GO:0019185">
    <property type="term" value="C:snRNA-activating protein complex"/>
    <property type="evidence" value="ECO:0007669"/>
    <property type="project" value="TreeGrafter"/>
</dbReference>
<dbReference type="GO" id="GO:0005634">
    <property type="term" value="C:nucleus"/>
    <property type="evidence" value="ECO:0007669"/>
    <property type="project" value="UniProtKB-SubCell"/>
</dbReference>
<dbReference type="SMART" id="SM00717">
    <property type="entry name" value="SANT"/>
    <property type="match status" value="3"/>
</dbReference>
<dbReference type="Proteomes" id="UP000466442">
    <property type="component" value="Unassembled WGS sequence"/>
</dbReference>
<dbReference type="InterPro" id="IPR009057">
    <property type="entry name" value="Homeodomain-like_sf"/>
</dbReference>
<sequence>MLLCEIRLLLLKARPLKKKSFPAKELSDRNSTRGFLAQFLSPYFKDAKGNGCWTDNFTTPLSISQCFYGTSKQKSYIKVAEAIREYLVDEIIGKYNLSALIASVMEKDRSSSAINDLRSAEDGIRAARKKSEWELLGSDVDREFDWMKIATREIVQGISASDCQGIWNMVLKPQYKFKCWTKQRQQLLKELAIQHRFQCWEDVARGIGGGMTGFLAFTQFLMTHGHLLNTNGTWLKEDDNHLLSVVKASTIGGEILWRKVMYYLEDRTPQQCITRWYKINPAMKKGRFSENEDALLLHCVDKFGCDFIKITSVFGNRTLAQIRERVKALKTSLDQKTGEWSVEEDELLLALVKKYGESKWSEISNEMPSRNRVQIRQRYSSVLKKKLMKTPELDLTSIQRSKRGRGTISKETAKSLIEDANITGFIKDKVAGGRITVRTPVHPGRKSKGRNSK</sequence>
<evidence type="ECO:0000259" key="6">
    <source>
        <dbReference type="PROSITE" id="PS50090"/>
    </source>
</evidence>
<evidence type="ECO:0000256" key="4">
    <source>
        <dbReference type="ARBA" id="ARBA00023163"/>
    </source>
</evidence>
<dbReference type="SUPFAM" id="SSF46689">
    <property type="entry name" value="Homeodomain-like"/>
    <property type="match status" value="2"/>
</dbReference>
<keyword evidence="9" id="KW-1185">Reference proteome</keyword>
<dbReference type="GO" id="GO:0042796">
    <property type="term" value="P:snRNA transcription by RNA polymerase III"/>
    <property type="evidence" value="ECO:0007669"/>
    <property type="project" value="TreeGrafter"/>
</dbReference>
<evidence type="ECO:0000313" key="9">
    <source>
        <dbReference type="Proteomes" id="UP000466442"/>
    </source>
</evidence>
<dbReference type="InterPro" id="IPR017930">
    <property type="entry name" value="Myb_dom"/>
</dbReference>
<evidence type="ECO:0000259" key="7">
    <source>
        <dbReference type="PROSITE" id="PS51294"/>
    </source>
</evidence>
<comment type="subcellular location">
    <subcellularLocation>
        <location evidence="1">Nucleus</location>
    </subcellularLocation>
</comment>
<dbReference type="PROSITE" id="PS51294">
    <property type="entry name" value="HTH_MYB"/>
    <property type="match status" value="2"/>
</dbReference>
<dbReference type="GO" id="GO:0000978">
    <property type="term" value="F:RNA polymerase II cis-regulatory region sequence-specific DNA binding"/>
    <property type="evidence" value="ECO:0007669"/>
    <property type="project" value="TreeGrafter"/>
</dbReference>
<dbReference type="InterPro" id="IPR051575">
    <property type="entry name" value="Myb-like_DNA-bd"/>
</dbReference>
<gene>
    <name evidence="8" type="ORF">GE061_006597</name>
</gene>
<feature type="domain" description="Myb-like" evidence="6">
    <location>
        <begin position="332"/>
        <end position="383"/>
    </location>
</feature>
<name>A0A8S9WVQ0_APOLU</name>
<evidence type="ECO:0000256" key="3">
    <source>
        <dbReference type="ARBA" id="ARBA00023125"/>
    </source>
</evidence>
<keyword evidence="2" id="KW-0805">Transcription regulation</keyword>
<dbReference type="CDD" id="cd00167">
    <property type="entry name" value="SANT"/>
    <property type="match status" value="3"/>
</dbReference>
<evidence type="ECO:0000256" key="1">
    <source>
        <dbReference type="ARBA" id="ARBA00004123"/>
    </source>
</evidence>
<reference evidence="8" key="1">
    <citation type="journal article" date="2021" name="Mol. Ecol. Resour.">
        <title>Apolygus lucorum genome provides insights into omnivorousness and mesophyll feeding.</title>
        <authorList>
            <person name="Liu Y."/>
            <person name="Liu H."/>
            <person name="Wang H."/>
            <person name="Huang T."/>
            <person name="Liu B."/>
            <person name="Yang B."/>
            <person name="Yin L."/>
            <person name="Li B."/>
            <person name="Zhang Y."/>
            <person name="Zhang S."/>
            <person name="Jiang F."/>
            <person name="Zhang X."/>
            <person name="Ren Y."/>
            <person name="Wang B."/>
            <person name="Wang S."/>
            <person name="Lu Y."/>
            <person name="Wu K."/>
            <person name="Fan W."/>
            <person name="Wang G."/>
        </authorList>
    </citation>
    <scope>NUCLEOTIDE SEQUENCE</scope>
    <source>
        <strain evidence="8">12Hb</strain>
    </source>
</reference>
<dbReference type="OrthoDB" id="2143914at2759"/>
<dbReference type="Pfam" id="PF13921">
    <property type="entry name" value="Myb_DNA-bind_6"/>
    <property type="match status" value="1"/>
</dbReference>
<proteinExistence type="predicted"/>
<keyword evidence="3" id="KW-0238">DNA-binding</keyword>
<feature type="domain" description="Myb-like" evidence="6">
    <location>
        <begin position="232"/>
        <end position="280"/>
    </location>
</feature>
<evidence type="ECO:0000256" key="5">
    <source>
        <dbReference type="ARBA" id="ARBA00023242"/>
    </source>
</evidence>
<dbReference type="GO" id="GO:0042795">
    <property type="term" value="P:snRNA transcription by RNA polymerase II"/>
    <property type="evidence" value="ECO:0007669"/>
    <property type="project" value="TreeGrafter"/>
</dbReference>
<keyword evidence="5" id="KW-0539">Nucleus</keyword>